<dbReference type="AlphaFoldDB" id="A0A382IS73"/>
<dbReference type="Pfam" id="PF00011">
    <property type="entry name" value="HSP20"/>
    <property type="match status" value="1"/>
</dbReference>
<dbReference type="Gene3D" id="2.60.40.790">
    <property type="match status" value="1"/>
</dbReference>
<dbReference type="PROSITE" id="PS01031">
    <property type="entry name" value="SHSP"/>
    <property type="match status" value="1"/>
</dbReference>
<dbReference type="InterPro" id="IPR031107">
    <property type="entry name" value="Small_HSP"/>
</dbReference>
<dbReference type="PANTHER" id="PTHR11527">
    <property type="entry name" value="HEAT-SHOCK PROTEIN 20 FAMILY MEMBER"/>
    <property type="match status" value="1"/>
</dbReference>
<dbReference type="InterPro" id="IPR002068">
    <property type="entry name" value="A-crystallin/Hsp20_dom"/>
</dbReference>
<accession>A0A382IS73</accession>
<name>A0A382IS73_9ZZZZ</name>
<organism evidence="2">
    <name type="scientific">marine metagenome</name>
    <dbReference type="NCBI Taxonomy" id="408172"/>
    <lineage>
        <taxon>unclassified sequences</taxon>
        <taxon>metagenomes</taxon>
        <taxon>ecological metagenomes</taxon>
    </lineage>
</organism>
<dbReference type="InterPro" id="IPR008978">
    <property type="entry name" value="HSP20-like_chaperone"/>
</dbReference>
<reference evidence="2" key="1">
    <citation type="submission" date="2018-05" db="EMBL/GenBank/DDBJ databases">
        <authorList>
            <person name="Lanie J.A."/>
            <person name="Ng W.-L."/>
            <person name="Kazmierczak K.M."/>
            <person name="Andrzejewski T.M."/>
            <person name="Davidsen T.M."/>
            <person name="Wayne K.J."/>
            <person name="Tettelin H."/>
            <person name="Glass J.I."/>
            <person name="Rusch D."/>
            <person name="Podicherti R."/>
            <person name="Tsui H.-C.T."/>
            <person name="Winkler M.E."/>
        </authorList>
    </citation>
    <scope>NUCLEOTIDE SEQUENCE</scope>
</reference>
<dbReference type="CDD" id="cd06464">
    <property type="entry name" value="ACD_sHsps-like"/>
    <property type="match status" value="1"/>
</dbReference>
<proteinExistence type="predicted"/>
<sequence length="148" mass="17061">MKELTKRLGSSFLQDFYPAEWQTKMFDEFFNRSKGGQYDWSPPTDIKETASEYIIEMEIPGMEEDDIKVSINENHLTIVGEIKNPTSTSQEGKPLLVERFTGSFQRTFTLPSNRIDSIGSKAKFKNGILRITVTKAEEIRPREIKFES</sequence>
<evidence type="ECO:0000313" key="2">
    <source>
        <dbReference type="EMBL" id="SVC02205.1"/>
    </source>
</evidence>
<dbReference type="SUPFAM" id="SSF49764">
    <property type="entry name" value="HSP20-like chaperones"/>
    <property type="match status" value="1"/>
</dbReference>
<evidence type="ECO:0000259" key="1">
    <source>
        <dbReference type="PROSITE" id="PS01031"/>
    </source>
</evidence>
<dbReference type="EMBL" id="UINC01069094">
    <property type="protein sequence ID" value="SVC02205.1"/>
    <property type="molecule type" value="Genomic_DNA"/>
</dbReference>
<feature type="domain" description="SHSP" evidence="1">
    <location>
        <begin position="35"/>
        <end position="148"/>
    </location>
</feature>
<gene>
    <name evidence="2" type="ORF">METZ01_LOCUS255059</name>
</gene>
<protein>
    <recommendedName>
        <fullName evidence="1">SHSP domain-containing protein</fullName>
    </recommendedName>
</protein>